<dbReference type="PANTHER" id="PTHR46224">
    <property type="entry name" value="ANKYRIN REPEAT FAMILY PROTEIN"/>
    <property type="match status" value="1"/>
</dbReference>
<dbReference type="InterPro" id="IPR002110">
    <property type="entry name" value="Ankyrin_rpt"/>
</dbReference>
<comment type="caution">
    <text evidence="1">The sequence shown here is derived from an EMBL/GenBank/DDBJ whole genome shotgun (WGS) entry which is preliminary data.</text>
</comment>
<name>A0A7J6XBR5_THATH</name>
<dbReference type="Proteomes" id="UP000554482">
    <property type="component" value="Unassembled WGS sequence"/>
</dbReference>
<dbReference type="OrthoDB" id="1933368at2759"/>
<protein>
    <submittedName>
        <fullName evidence="1">Uncharacterized protein</fullName>
    </submittedName>
</protein>
<keyword evidence="2" id="KW-1185">Reference proteome</keyword>
<sequence>MAYCSGKSSKSDQILQAAFIGNLRRMKSGRGVTHAAAEKGRANICKYLIEELKFDVDEKDDEGCTPLLRQLLKGA</sequence>
<dbReference type="InterPro" id="IPR051616">
    <property type="entry name" value="Cul2-RING_E3_ligase_SR"/>
</dbReference>
<dbReference type="Pfam" id="PF13637">
    <property type="entry name" value="Ank_4"/>
    <property type="match status" value="1"/>
</dbReference>
<reference evidence="1 2" key="1">
    <citation type="submission" date="2020-06" db="EMBL/GenBank/DDBJ databases">
        <title>Transcriptomic and genomic resources for Thalictrum thalictroides and T. hernandezii: Facilitating candidate gene discovery in an emerging model plant lineage.</title>
        <authorList>
            <person name="Arias T."/>
            <person name="Riano-Pachon D.M."/>
            <person name="Di Stilio V.S."/>
        </authorList>
    </citation>
    <scope>NUCLEOTIDE SEQUENCE [LARGE SCALE GENOMIC DNA]</scope>
    <source>
        <strain evidence="2">cv. WT478/WT964</strain>
        <tissue evidence="1">Leaves</tissue>
    </source>
</reference>
<evidence type="ECO:0000313" key="2">
    <source>
        <dbReference type="Proteomes" id="UP000554482"/>
    </source>
</evidence>
<organism evidence="1 2">
    <name type="scientific">Thalictrum thalictroides</name>
    <name type="common">Rue-anemone</name>
    <name type="synonym">Anemone thalictroides</name>
    <dbReference type="NCBI Taxonomy" id="46969"/>
    <lineage>
        <taxon>Eukaryota</taxon>
        <taxon>Viridiplantae</taxon>
        <taxon>Streptophyta</taxon>
        <taxon>Embryophyta</taxon>
        <taxon>Tracheophyta</taxon>
        <taxon>Spermatophyta</taxon>
        <taxon>Magnoliopsida</taxon>
        <taxon>Ranunculales</taxon>
        <taxon>Ranunculaceae</taxon>
        <taxon>Thalictroideae</taxon>
        <taxon>Thalictrum</taxon>
    </lineage>
</organism>
<dbReference type="EMBL" id="JABWDY010001670">
    <property type="protein sequence ID" value="KAF5207236.1"/>
    <property type="molecule type" value="Genomic_DNA"/>
</dbReference>
<dbReference type="InterPro" id="IPR036770">
    <property type="entry name" value="Ankyrin_rpt-contain_sf"/>
</dbReference>
<proteinExistence type="predicted"/>
<dbReference type="AlphaFoldDB" id="A0A7J6XBR5"/>
<dbReference type="Gene3D" id="1.25.40.20">
    <property type="entry name" value="Ankyrin repeat-containing domain"/>
    <property type="match status" value="1"/>
</dbReference>
<gene>
    <name evidence="1" type="ORF">FRX31_003181</name>
</gene>
<dbReference type="SUPFAM" id="SSF48403">
    <property type="entry name" value="Ankyrin repeat"/>
    <property type="match status" value="1"/>
</dbReference>
<evidence type="ECO:0000313" key="1">
    <source>
        <dbReference type="EMBL" id="KAF5207236.1"/>
    </source>
</evidence>
<dbReference type="PANTHER" id="PTHR46224:SF6">
    <property type="entry name" value="ANKYRIN REPEAT FAMILY PROTEIN"/>
    <property type="match status" value="1"/>
</dbReference>
<accession>A0A7J6XBR5</accession>